<dbReference type="GO" id="GO:0008270">
    <property type="term" value="F:zinc ion binding"/>
    <property type="evidence" value="ECO:0007669"/>
    <property type="project" value="InterPro"/>
</dbReference>
<evidence type="ECO:0000313" key="10">
    <source>
        <dbReference type="Proteomes" id="UP000501053"/>
    </source>
</evidence>
<evidence type="ECO:0000256" key="2">
    <source>
        <dbReference type="ARBA" id="ARBA00008072"/>
    </source>
</evidence>
<accession>A0A6F8XI62</accession>
<dbReference type="Pfam" id="PF00107">
    <property type="entry name" value="ADH_zinc_N"/>
    <property type="match status" value="1"/>
</dbReference>
<evidence type="ECO:0000256" key="6">
    <source>
        <dbReference type="ARBA" id="ARBA00023002"/>
    </source>
</evidence>
<evidence type="ECO:0000256" key="3">
    <source>
        <dbReference type="ARBA" id="ARBA00013190"/>
    </source>
</evidence>
<dbReference type="SUPFAM" id="SSF50129">
    <property type="entry name" value="GroES-like"/>
    <property type="match status" value="1"/>
</dbReference>
<dbReference type="Proteomes" id="UP000501053">
    <property type="component" value="Chromosome"/>
</dbReference>
<organism evidence="9 10">
    <name type="scientific">Vreelandella aquamarina</name>
    <dbReference type="NCBI Taxonomy" id="77097"/>
    <lineage>
        <taxon>Bacteria</taxon>
        <taxon>Pseudomonadati</taxon>
        <taxon>Pseudomonadota</taxon>
        <taxon>Gammaproteobacteria</taxon>
        <taxon>Oceanospirillales</taxon>
        <taxon>Halomonadaceae</taxon>
        <taxon>Vreelandella</taxon>
    </lineage>
</organism>
<sequence length="360" mass="38797">MSNQIETDGAYIRYEFSEFAGNLEPVKYEMPVPQGNEVLLKVDYCGVCHSDVHVHDGYYGLGNGKKLNLGDRGIRLPVTLGHEVVGTIVAVGEDAIDASVGEQRLIYPWIGCGECSVCQRGEENLCGKPASLGIFKPGGYSEYITVPHPRYLVDLGDLNPANASLLACSGLTTFSAIKKIQPLHQEEYVIVIGCGGLGQLAIRTLRSDGISNIVGVDVSEDKREIARKAGAKVVLDPRSLDATDTLTREADGNCMAVLDFVGNEQTVEFGLKVLKKGGKLVVIGLHGGELRYPIPFLVTKAVTIIGSYTGTLAEMKELVTFANQHDLLDIPVEIRALERAESAVEDLSNGKVSGRIILKN</sequence>
<keyword evidence="5 7" id="KW-0862">Zinc</keyword>
<dbReference type="Gene3D" id="3.40.50.720">
    <property type="entry name" value="NAD(P)-binding Rossmann-like Domain"/>
    <property type="match status" value="1"/>
</dbReference>
<comment type="cofactor">
    <cofactor evidence="1 7">
        <name>Zn(2+)</name>
        <dbReference type="ChEBI" id="CHEBI:29105"/>
    </cofactor>
</comment>
<dbReference type="EC" id="1.1.1.1" evidence="3"/>
<evidence type="ECO:0000256" key="5">
    <source>
        <dbReference type="ARBA" id="ARBA00022833"/>
    </source>
</evidence>
<dbReference type="SMART" id="SM00829">
    <property type="entry name" value="PKS_ER"/>
    <property type="match status" value="1"/>
</dbReference>
<name>A0A6F8XI62_9GAMM</name>
<dbReference type="PROSITE" id="PS00059">
    <property type="entry name" value="ADH_ZINC"/>
    <property type="match status" value="1"/>
</dbReference>
<reference evidence="9 10" key="1">
    <citation type="submission" date="2020-03" db="EMBL/GenBank/DDBJ databases">
        <title>Complete Genome Sequence of Halomonas meridiana strain Eplume2, isolated from hydrothermal-plume in the north east Pacific Ocean.</title>
        <authorList>
            <person name="Kurihara Y."/>
            <person name="Kawai S."/>
            <person name="Sakai A."/>
            <person name="Galipon J."/>
            <person name="Arakawa K."/>
        </authorList>
    </citation>
    <scope>NUCLEOTIDE SEQUENCE [LARGE SCALE GENOMIC DNA]</scope>
    <source>
        <strain evidence="9 10">Eplume2</strain>
    </source>
</reference>
<dbReference type="InterPro" id="IPR013149">
    <property type="entry name" value="ADH-like_C"/>
</dbReference>
<dbReference type="PANTHER" id="PTHR42940:SF8">
    <property type="entry name" value="VACUOLAR PROTEIN SORTING-ASSOCIATED PROTEIN 11"/>
    <property type="match status" value="1"/>
</dbReference>
<dbReference type="EMBL" id="AP022869">
    <property type="protein sequence ID" value="BCB73502.1"/>
    <property type="molecule type" value="Genomic_DNA"/>
</dbReference>
<gene>
    <name evidence="9" type="ORF">HMEPL2_38530</name>
</gene>
<comment type="similarity">
    <text evidence="2 7">Belongs to the zinc-containing alcohol dehydrogenase family.</text>
</comment>
<dbReference type="PANTHER" id="PTHR42940">
    <property type="entry name" value="ALCOHOL DEHYDROGENASE 1-RELATED"/>
    <property type="match status" value="1"/>
</dbReference>
<dbReference type="InterPro" id="IPR011032">
    <property type="entry name" value="GroES-like_sf"/>
</dbReference>
<keyword evidence="4 7" id="KW-0479">Metal-binding</keyword>
<dbReference type="InterPro" id="IPR002328">
    <property type="entry name" value="ADH_Zn_CS"/>
</dbReference>
<evidence type="ECO:0000256" key="4">
    <source>
        <dbReference type="ARBA" id="ARBA00022723"/>
    </source>
</evidence>
<dbReference type="Gene3D" id="3.90.180.10">
    <property type="entry name" value="Medium-chain alcohol dehydrogenases, catalytic domain"/>
    <property type="match status" value="1"/>
</dbReference>
<evidence type="ECO:0000259" key="8">
    <source>
        <dbReference type="SMART" id="SM00829"/>
    </source>
</evidence>
<dbReference type="Pfam" id="PF08240">
    <property type="entry name" value="ADH_N"/>
    <property type="match status" value="1"/>
</dbReference>
<dbReference type="InterPro" id="IPR013154">
    <property type="entry name" value="ADH-like_N"/>
</dbReference>
<evidence type="ECO:0000256" key="7">
    <source>
        <dbReference type="RuleBase" id="RU361277"/>
    </source>
</evidence>
<dbReference type="SUPFAM" id="SSF51735">
    <property type="entry name" value="NAD(P)-binding Rossmann-fold domains"/>
    <property type="match status" value="1"/>
</dbReference>
<feature type="domain" description="Enoyl reductase (ER)" evidence="8">
    <location>
        <begin position="21"/>
        <end position="358"/>
    </location>
</feature>
<evidence type="ECO:0000313" key="9">
    <source>
        <dbReference type="EMBL" id="BCB73502.1"/>
    </source>
</evidence>
<keyword evidence="10" id="KW-1185">Reference proteome</keyword>
<dbReference type="InterPro" id="IPR020843">
    <property type="entry name" value="ER"/>
</dbReference>
<dbReference type="AlphaFoldDB" id="A0A6F8XI62"/>
<dbReference type="InterPro" id="IPR036291">
    <property type="entry name" value="NAD(P)-bd_dom_sf"/>
</dbReference>
<keyword evidence="6" id="KW-0560">Oxidoreductase</keyword>
<dbReference type="CDD" id="cd08240">
    <property type="entry name" value="6_hydroxyhexanoate_dh_like"/>
    <property type="match status" value="1"/>
</dbReference>
<evidence type="ECO:0000256" key="1">
    <source>
        <dbReference type="ARBA" id="ARBA00001947"/>
    </source>
</evidence>
<protein>
    <recommendedName>
        <fullName evidence="3">alcohol dehydrogenase</fullName>
        <ecNumber evidence="3">1.1.1.1</ecNumber>
    </recommendedName>
</protein>
<dbReference type="GO" id="GO:0005737">
    <property type="term" value="C:cytoplasm"/>
    <property type="evidence" value="ECO:0007669"/>
    <property type="project" value="TreeGrafter"/>
</dbReference>
<proteinExistence type="inferred from homology"/>
<dbReference type="GO" id="GO:0004022">
    <property type="term" value="F:alcohol dehydrogenase (NAD+) activity"/>
    <property type="evidence" value="ECO:0007669"/>
    <property type="project" value="UniProtKB-EC"/>
</dbReference>
<dbReference type="RefSeq" id="WP_075195750.1">
    <property type="nucleotide sequence ID" value="NZ_AP022869.1"/>
</dbReference>